<protein>
    <submittedName>
        <fullName evidence="1">Uncharacterized protein</fullName>
    </submittedName>
</protein>
<proteinExistence type="predicted"/>
<sequence>MKQLYKKLYEAINTGIHSALVLDDDEDISIIYQHKKISNKLSSEHILPIMVEQFANVLNITINFDNPKNYCCTDIQINNDNHTIAAVYYYDSNNNSSYATHTWLFDYNNATNEYTIGPISTYANNFYGNIYKYFIDFISQMDADFYFGICNISYSYYTRTMYANDYIEQIKTSKKLNYGDISKSLSFFGSIKLNNIWYNKLPETNSFSKGIKNLDDKFKISHNFINNFKGIKNKGIREAPIVLYTCMFDTLEDFSKMTELFIMSDYIVIDEYNTEYTKDNYKKLLNIDNLKKINDTAKAAKEVENKKSIQIEEKSKKFIESHLDNETCSYFEQLNDGSLSPYKLSVLDLVMERKSSKDVYRKFNDDLLMLFLKDNNIDFDYMLRQSEDKAIKAANEIVKRFKSWLQKHSEDEIKNLHSLCFNTNYYKNPFDTFYKMYHDAKWFKSETQKIYKEYTQYAVYKIEYSDDLTDKDLAKLFLQTICRKSEYNYTLFHDCKYDFLLRRFICLLIKYCYEYDIYEAINGTDIEIDEKLIDTLHKTTFKRIKDTYLNAYILLSNNRIIYDNSFIETDSYNKYAYDHGTSLKECIFKLSNYSRLYAFYYCLAKALKNAYNIKVMNPFNEEFNVKTELNDNMEPDMQAVNFNVINNMFKNILKNKVQNIKNKKILD</sequence>
<evidence type="ECO:0000313" key="2">
    <source>
        <dbReference type="Proteomes" id="UP001358193"/>
    </source>
</evidence>
<organism evidence="1 2">
    <name type="scientific">phage Lak_Megaphage_Sonny</name>
    <dbReference type="NCBI Taxonomy" id="3109229"/>
    <lineage>
        <taxon>Viruses</taxon>
        <taxon>Duplodnaviria</taxon>
        <taxon>Heunggongvirae</taxon>
        <taxon>Uroviricota</taxon>
        <taxon>Caudoviricetes</taxon>
        <taxon>Caudoviricetes code 15 clade</taxon>
    </lineage>
</organism>
<evidence type="ECO:0000313" key="1">
    <source>
        <dbReference type="EMBL" id="WQJ53485.1"/>
    </source>
</evidence>
<accession>A0ABZ0Z5M6</accession>
<name>A0ABZ0Z5M6_9CAUD</name>
<keyword evidence="2" id="KW-1185">Reference proteome</keyword>
<dbReference type="Proteomes" id="UP001358193">
    <property type="component" value="Segment"/>
</dbReference>
<reference evidence="1 2" key="1">
    <citation type="submission" date="2023-11" db="EMBL/GenBank/DDBJ databases">
        <authorList>
            <person name="Cook R."/>
            <person name="Crisci M."/>
            <person name="Pye H."/>
            <person name="Adriaenssens E."/>
            <person name="Santini J."/>
        </authorList>
    </citation>
    <scope>NUCLEOTIDE SEQUENCE [LARGE SCALE GENOMIC DNA]</scope>
    <source>
        <strain evidence="1">Lak_Megaphage_Sonny</strain>
    </source>
</reference>
<dbReference type="EMBL" id="OR769223">
    <property type="protein sequence ID" value="WQJ53485.1"/>
    <property type="molecule type" value="Genomic_DNA"/>
</dbReference>